<evidence type="ECO:0000256" key="2">
    <source>
        <dbReference type="SAM" id="Phobius"/>
    </source>
</evidence>
<keyword evidence="2" id="KW-0812">Transmembrane</keyword>
<protein>
    <recommendedName>
        <fullName evidence="5">DUF676 domain-containing protein</fullName>
    </recommendedName>
</protein>
<gene>
    <name evidence="3" type="ORF">BJ875DRAFT_422201</name>
</gene>
<accession>A0A9P7YKG1</accession>
<keyword evidence="2" id="KW-1133">Transmembrane helix</keyword>
<dbReference type="PANTHER" id="PTHR42044:SF2">
    <property type="entry name" value="DUF676 DOMAIN-CONTAINING PROTEIN"/>
    <property type="match status" value="1"/>
</dbReference>
<dbReference type="Proteomes" id="UP000824998">
    <property type="component" value="Unassembled WGS sequence"/>
</dbReference>
<dbReference type="OrthoDB" id="202545at2759"/>
<proteinExistence type="predicted"/>
<feature type="transmembrane region" description="Helical" evidence="2">
    <location>
        <begin position="97"/>
        <end position="120"/>
    </location>
</feature>
<sequence>MAPIKFQPSQIGGRSVSSVPHVSYTGNPFTLLFHDVFSALYNAKHIPFIFLPLSPTHGGALCELSWTRVNLWAVFLHVVLVLLQVPFLLSIPFLLAFPVWVVALGVAAFMVVNNFVCCFLDGSKKEFLSNTDYMIGRVACPQERWVFMNGVAAGEHWLQSNIDQLSLTFGRSVIGLHNKTNGIVFDVLQILIQRNFNYATTDIRKHFAVMKSLLYDTGLSKVVFIMHSQGAVEGGMIVDWLLQEVPQDLLAKLEIYTFGAAANHFNNPHKHLRTLENALKGRRRGTSGRPEAGKAIHHIEHYTHTKEFVARWGVLHFINDDGGLGDQSEVSRFMGRVFQREARGHMFGMHYLDNMFPLEKTEDGKGGIGNSGFLGADEKNNLFMEEPIQLVGTTRLKKSATEDLATSARSVEPHGGVTDEGSDDEGDVGVFDASPISTRNSFHDGLPNRVEMEYKVKDLSRLWLYRNGKSPEHDEVDARISRIGTV</sequence>
<evidence type="ECO:0008006" key="5">
    <source>
        <dbReference type="Google" id="ProtNLM"/>
    </source>
</evidence>
<evidence type="ECO:0000313" key="4">
    <source>
        <dbReference type="Proteomes" id="UP000824998"/>
    </source>
</evidence>
<organism evidence="3 4">
    <name type="scientific">Amylocarpus encephaloides</name>
    <dbReference type="NCBI Taxonomy" id="45428"/>
    <lineage>
        <taxon>Eukaryota</taxon>
        <taxon>Fungi</taxon>
        <taxon>Dikarya</taxon>
        <taxon>Ascomycota</taxon>
        <taxon>Pezizomycotina</taxon>
        <taxon>Leotiomycetes</taxon>
        <taxon>Helotiales</taxon>
        <taxon>Helotiales incertae sedis</taxon>
        <taxon>Amylocarpus</taxon>
    </lineage>
</organism>
<keyword evidence="2" id="KW-0472">Membrane</keyword>
<feature type="transmembrane region" description="Helical" evidence="2">
    <location>
        <begin position="71"/>
        <end position="91"/>
    </location>
</feature>
<reference evidence="3" key="1">
    <citation type="journal article" date="2021" name="IMA Fungus">
        <title>Genomic characterization of three marine fungi, including Emericellopsis atlantica sp. nov. with signatures of a generalist lifestyle and marine biomass degradation.</title>
        <authorList>
            <person name="Hagestad O.C."/>
            <person name="Hou L."/>
            <person name="Andersen J.H."/>
            <person name="Hansen E.H."/>
            <person name="Altermark B."/>
            <person name="Li C."/>
            <person name="Kuhnert E."/>
            <person name="Cox R.J."/>
            <person name="Crous P.W."/>
            <person name="Spatafora J.W."/>
            <person name="Lail K."/>
            <person name="Amirebrahimi M."/>
            <person name="Lipzen A."/>
            <person name="Pangilinan J."/>
            <person name="Andreopoulos W."/>
            <person name="Hayes R.D."/>
            <person name="Ng V."/>
            <person name="Grigoriev I.V."/>
            <person name="Jackson S.A."/>
            <person name="Sutton T.D.S."/>
            <person name="Dobson A.D.W."/>
            <person name="Rama T."/>
        </authorList>
    </citation>
    <scope>NUCLEOTIDE SEQUENCE</scope>
    <source>
        <strain evidence="3">TRa018bII</strain>
    </source>
</reference>
<dbReference type="AlphaFoldDB" id="A0A9P7YKG1"/>
<evidence type="ECO:0000313" key="3">
    <source>
        <dbReference type="EMBL" id="KAG9235359.1"/>
    </source>
</evidence>
<keyword evidence="4" id="KW-1185">Reference proteome</keyword>
<dbReference type="PANTHER" id="PTHR42044">
    <property type="entry name" value="DUF676 DOMAIN-CONTAINING PROTEIN-RELATED"/>
    <property type="match status" value="1"/>
</dbReference>
<evidence type="ECO:0000256" key="1">
    <source>
        <dbReference type="SAM" id="MobiDB-lite"/>
    </source>
</evidence>
<feature type="region of interest" description="Disordered" evidence="1">
    <location>
        <begin position="403"/>
        <end position="435"/>
    </location>
</feature>
<dbReference type="EMBL" id="MU251434">
    <property type="protein sequence ID" value="KAG9235359.1"/>
    <property type="molecule type" value="Genomic_DNA"/>
</dbReference>
<comment type="caution">
    <text evidence="3">The sequence shown here is derived from an EMBL/GenBank/DDBJ whole genome shotgun (WGS) entry which is preliminary data.</text>
</comment>
<name>A0A9P7YKG1_9HELO</name>